<evidence type="ECO:0000256" key="1">
    <source>
        <dbReference type="ARBA" id="ARBA00001947"/>
    </source>
</evidence>
<dbReference type="Gene3D" id="3.20.20.140">
    <property type="entry name" value="Metal-dependent hydrolases"/>
    <property type="match status" value="1"/>
</dbReference>
<feature type="signal peptide" evidence="6">
    <location>
        <begin position="1"/>
        <end position="15"/>
    </location>
</feature>
<dbReference type="GO" id="GO:0046872">
    <property type="term" value="F:metal ion binding"/>
    <property type="evidence" value="ECO:0007669"/>
    <property type="project" value="UniProtKB-KW"/>
</dbReference>
<dbReference type="InterPro" id="IPR032466">
    <property type="entry name" value="Metal_Hydrolase"/>
</dbReference>
<reference evidence="8" key="1">
    <citation type="submission" date="2023-06" db="EMBL/GenBank/DDBJ databases">
        <title>Genome-scale phylogeny and comparative genomics of the fungal order Sordariales.</title>
        <authorList>
            <consortium name="Lawrence Berkeley National Laboratory"/>
            <person name="Hensen N."/>
            <person name="Bonometti L."/>
            <person name="Westerberg I."/>
            <person name="Brannstrom I.O."/>
            <person name="Guillou S."/>
            <person name="Cros-Aarteil S."/>
            <person name="Calhoun S."/>
            <person name="Haridas S."/>
            <person name="Kuo A."/>
            <person name="Mondo S."/>
            <person name="Pangilinan J."/>
            <person name="Riley R."/>
            <person name="Labutti K."/>
            <person name="Andreopoulos B."/>
            <person name="Lipzen A."/>
            <person name="Chen C."/>
            <person name="Yanf M."/>
            <person name="Daum C."/>
            <person name="Ng V."/>
            <person name="Clum A."/>
            <person name="Steindorff A."/>
            <person name="Ohm R."/>
            <person name="Martin F."/>
            <person name="Silar P."/>
            <person name="Natvig D."/>
            <person name="Lalanne C."/>
            <person name="Gautier V."/>
            <person name="Ament-Velasquez S.L."/>
            <person name="Kruys A."/>
            <person name="Hutchinson M.I."/>
            <person name="Powell A.J."/>
            <person name="Barry K."/>
            <person name="Miller A.N."/>
            <person name="Grigoriev I.V."/>
            <person name="Debuchy R."/>
            <person name="Gladieux P."/>
            <person name="Thoren M.H."/>
            <person name="Johannesson H."/>
        </authorList>
    </citation>
    <scope>NUCLEOTIDE SEQUENCE</scope>
    <source>
        <strain evidence="8">SMH2532-1</strain>
    </source>
</reference>
<dbReference type="EMBL" id="JAULSV010000003">
    <property type="protein sequence ID" value="KAK0648177.1"/>
    <property type="molecule type" value="Genomic_DNA"/>
</dbReference>
<evidence type="ECO:0000256" key="3">
    <source>
        <dbReference type="ARBA" id="ARBA00022801"/>
    </source>
</evidence>
<sequence>MLLPALALILPWVHASSILFTNTTIITFDRTLNGVSVLRDASLLVTDDLIAGIFPSGQPPDALPNDTETIPIPNCILTPGFIDTHRHAWQTAYKTLASNTTLVEYIYRYGEFASAGLLTPDDVYLGELTGIYESLNSGVTTILDHAHHTWSEETSLAGVRAAIDSGGRIIWCYAFHPLPSYPFASQVSSFRSIATSPSLLGSRTATLGIAYDTFHPSPNTTEIDTLLSLISTYNTTISALTTHVLSGPWGAENTPTALHNLGILSLPLPIVFSHASFISAYDHQLLRRFNQHISITPESEASYGQGNPVSHLIQDQASLGVDTHFTFSGDILTQARMWLYEVRRRGYDAVLGRFEVPGNNPMSVNQAFILATRQGAMALHREDLGVIEVGAKADLVVWDGSSPSMLGWNDPVAAVMMHASVGDVKHVIVDGKWKKRDGKITDPGYEELKVKFLASAKRVQKAMIETVSDVPKQGEIWDMSGYLVGKSETADVVRGNSTGYGDLHLNPRGGGQTED</sequence>
<dbReference type="Gene3D" id="2.30.40.10">
    <property type="entry name" value="Urease, subunit C, domain 1"/>
    <property type="match status" value="1"/>
</dbReference>
<dbReference type="Pfam" id="PF01979">
    <property type="entry name" value="Amidohydro_1"/>
    <property type="match status" value="1"/>
</dbReference>
<dbReference type="InterPro" id="IPR011059">
    <property type="entry name" value="Metal-dep_hydrolase_composite"/>
</dbReference>
<keyword evidence="3" id="KW-0378">Hydrolase</keyword>
<dbReference type="InterPro" id="IPR006680">
    <property type="entry name" value="Amidohydro-rel"/>
</dbReference>
<dbReference type="GO" id="GO:0019239">
    <property type="term" value="F:deaminase activity"/>
    <property type="evidence" value="ECO:0007669"/>
    <property type="project" value="TreeGrafter"/>
</dbReference>
<evidence type="ECO:0000313" key="9">
    <source>
        <dbReference type="Proteomes" id="UP001174936"/>
    </source>
</evidence>
<protein>
    <submittedName>
        <fullName evidence="8">Amidohydrolase</fullName>
    </submittedName>
</protein>
<evidence type="ECO:0000259" key="7">
    <source>
        <dbReference type="Pfam" id="PF01979"/>
    </source>
</evidence>
<keyword evidence="4" id="KW-0862">Zinc</keyword>
<dbReference type="GO" id="GO:0005829">
    <property type="term" value="C:cytosol"/>
    <property type="evidence" value="ECO:0007669"/>
    <property type="project" value="TreeGrafter"/>
</dbReference>
<gene>
    <name evidence="8" type="ORF">B0T16DRAFT_326042</name>
</gene>
<dbReference type="SUPFAM" id="SSF51556">
    <property type="entry name" value="Metallo-dependent hydrolases"/>
    <property type="match status" value="1"/>
</dbReference>
<dbReference type="AlphaFoldDB" id="A0AA39YAZ6"/>
<dbReference type="PANTHER" id="PTHR11271:SF37">
    <property type="entry name" value="FAMILY PROTEIN, PUTATIVE (AFU_ORTHOLOGUE AFUA_4G00460)-RELATED"/>
    <property type="match status" value="1"/>
</dbReference>
<comment type="cofactor">
    <cofactor evidence="1">
        <name>Zn(2+)</name>
        <dbReference type="ChEBI" id="CHEBI:29105"/>
    </cofactor>
</comment>
<feature type="region of interest" description="Disordered" evidence="5">
    <location>
        <begin position="495"/>
        <end position="515"/>
    </location>
</feature>
<keyword evidence="6" id="KW-0732">Signal</keyword>
<evidence type="ECO:0000256" key="4">
    <source>
        <dbReference type="ARBA" id="ARBA00022833"/>
    </source>
</evidence>
<name>A0AA39YAZ6_9PEZI</name>
<comment type="caution">
    <text evidence="8">The sequence shown here is derived from an EMBL/GenBank/DDBJ whole genome shotgun (WGS) entry which is preliminary data.</text>
</comment>
<evidence type="ECO:0000256" key="2">
    <source>
        <dbReference type="ARBA" id="ARBA00022723"/>
    </source>
</evidence>
<evidence type="ECO:0000256" key="6">
    <source>
        <dbReference type="SAM" id="SignalP"/>
    </source>
</evidence>
<dbReference type="PANTHER" id="PTHR11271">
    <property type="entry name" value="GUANINE DEAMINASE"/>
    <property type="match status" value="1"/>
</dbReference>
<organism evidence="8 9">
    <name type="scientific">Cercophora newfieldiana</name>
    <dbReference type="NCBI Taxonomy" id="92897"/>
    <lineage>
        <taxon>Eukaryota</taxon>
        <taxon>Fungi</taxon>
        <taxon>Dikarya</taxon>
        <taxon>Ascomycota</taxon>
        <taxon>Pezizomycotina</taxon>
        <taxon>Sordariomycetes</taxon>
        <taxon>Sordariomycetidae</taxon>
        <taxon>Sordariales</taxon>
        <taxon>Lasiosphaeriaceae</taxon>
        <taxon>Cercophora</taxon>
    </lineage>
</organism>
<keyword evidence="9" id="KW-1185">Reference proteome</keyword>
<evidence type="ECO:0000256" key="5">
    <source>
        <dbReference type="SAM" id="MobiDB-lite"/>
    </source>
</evidence>
<feature type="chain" id="PRO_5041298489" evidence="6">
    <location>
        <begin position="16"/>
        <end position="515"/>
    </location>
</feature>
<proteinExistence type="predicted"/>
<keyword evidence="2" id="KW-0479">Metal-binding</keyword>
<feature type="domain" description="Amidohydrolase-related" evidence="7">
    <location>
        <begin position="76"/>
        <end position="433"/>
    </location>
</feature>
<dbReference type="InterPro" id="IPR051607">
    <property type="entry name" value="Metallo-dep_hydrolases"/>
</dbReference>
<dbReference type="Proteomes" id="UP001174936">
    <property type="component" value="Unassembled WGS sequence"/>
</dbReference>
<accession>A0AA39YAZ6</accession>
<evidence type="ECO:0000313" key="8">
    <source>
        <dbReference type="EMBL" id="KAK0648177.1"/>
    </source>
</evidence>
<dbReference type="SUPFAM" id="SSF51338">
    <property type="entry name" value="Composite domain of metallo-dependent hydrolases"/>
    <property type="match status" value="2"/>
</dbReference>